<dbReference type="Pfam" id="PF16116">
    <property type="entry name" value="DUF4832"/>
    <property type="match status" value="1"/>
</dbReference>
<evidence type="ECO:0000259" key="1">
    <source>
        <dbReference type="Pfam" id="PF16116"/>
    </source>
</evidence>
<feature type="domain" description="DUF4832" evidence="1">
    <location>
        <begin position="229"/>
        <end position="443"/>
    </location>
</feature>
<protein>
    <recommendedName>
        <fullName evidence="5">DUF4832 domain-containing protein</fullName>
    </recommendedName>
</protein>
<reference evidence="3 4" key="2">
    <citation type="submission" date="2018-03" db="EMBL/GenBank/DDBJ databases">
        <title>The ancient ancestry and fast evolution of plastids.</title>
        <authorList>
            <person name="Moore K.R."/>
            <person name="Magnabosco C."/>
            <person name="Momper L."/>
            <person name="Gold D.A."/>
            <person name="Bosak T."/>
            <person name="Fournier G.P."/>
        </authorList>
    </citation>
    <scope>NUCLEOTIDE SEQUENCE [LARGE SCALE GENOMIC DNA]</scope>
    <source>
        <strain evidence="3 4">CCAP 1448/3</strain>
    </source>
</reference>
<dbReference type="Pfam" id="PF16173">
    <property type="entry name" value="DUF4874"/>
    <property type="match status" value="1"/>
</dbReference>
<dbReference type="Proteomes" id="UP000238762">
    <property type="component" value="Unassembled WGS sequence"/>
</dbReference>
<gene>
    <name evidence="3" type="ORF">C7B64_02630</name>
</gene>
<organism evidence="3 4">
    <name type="scientific">Merismopedia glauca CCAP 1448/3</name>
    <dbReference type="NCBI Taxonomy" id="1296344"/>
    <lineage>
        <taxon>Bacteria</taxon>
        <taxon>Bacillati</taxon>
        <taxon>Cyanobacteriota</taxon>
        <taxon>Cyanophyceae</taxon>
        <taxon>Synechococcales</taxon>
        <taxon>Merismopediaceae</taxon>
        <taxon>Merismopedia</taxon>
    </lineage>
</organism>
<dbReference type="EMBL" id="PVWJ01000008">
    <property type="protein sequence ID" value="PSB04735.1"/>
    <property type="molecule type" value="Genomic_DNA"/>
</dbReference>
<evidence type="ECO:0000313" key="4">
    <source>
        <dbReference type="Proteomes" id="UP000238762"/>
    </source>
</evidence>
<comment type="caution">
    <text evidence="3">The sequence shown here is derived from an EMBL/GenBank/DDBJ whole genome shotgun (WGS) entry which is preliminary data.</text>
</comment>
<dbReference type="InterPro" id="IPR032379">
    <property type="entry name" value="DUF4874"/>
</dbReference>
<sequence>MKIARKFHHVKSLALITAIALGYFPQDRVNSATSPSTVTYTPSSENFMNPERGFMYNVGLIEDPTLHYVRINGFTVARAYVELDAYRQSPLSADFLEKLRQGFQRARAAGIKLIVRFSYNTPDSIPPEGVPDASINQVLQHIEQLKPVFVENSDVILVLQGGFIGAWGEWHGSANGLDSLENRSRIAKALLAALPSNRSLQIRYPEYIRDIFPQPLIEAAAFRGSNQARTGHHNDCFLANPTDGGTYYPTIALFRSYVANISPWVPIGGDTCQVTPTQQRTDCVTTQNELALFHWSYLSATWYKPNVDRWKREGCYNNIYQKLGYRLQLISSSLPSGVRPGSVFSGSLKIKNVGYASPFNRRNLQVVLRHQQTGRLYRLSILKLHSKTNDPRFWLPEAGEVDVKVEGGIPANAVPGNYQVLVNLPDPMPNLRNNPLYSIRLANNNTWEAQTGFNSLQRTVQVDNSVAGFAYTGTVWFR</sequence>
<dbReference type="OrthoDB" id="9761426at2"/>
<name>A0A2T1C8Y3_9CYAN</name>
<dbReference type="InterPro" id="IPR032267">
    <property type="entry name" value="DUF4832"/>
</dbReference>
<feature type="domain" description="DUF4874" evidence="2">
    <location>
        <begin position="49"/>
        <end position="207"/>
    </location>
</feature>
<evidence type="ECO:0000259" key="2">
    <source>
        <dbReference type="Pfam" id="PF16173"/>
    </source>
</evidence>
<keyword evidence="4" id="KW-1185">Reference proteome</keyword>
<accession>A0A2T1C8Y3</accession>
<dbReference type="AlphaFoldDB" id="A0A2T1C8Y3"/>
<dbReference type="RefSeq" id="WP_106287108.1">
    <property type="nucleotide sequence ID" value="NZ_CAWNTC010000163.1"/>
</dbReference>
<evidence type="ECO:0000313" key="3">
    <source>
        <dbReference type="EMBL" id="PSB04735.1"/>
    </source>
</evidence>
<reference evidence="3 4" key="1">
    <citation type="submission" date="2018-02" db="EMBL/GenBank/DDBJ databases">
        <authorList>
            <person name="Cohen D.B."/>
            <person name="Kent A.D."/>
        </authorList>
    </citation>
    <scope>NUCLEOTIDE SEQUENCE [LARGE SCALE GENOMIC DNA]</scope>
    <source>
        <strain evidence="3 4">CCAP 1448/3</strain>
    </source>
</reference>
<evidence type="ECO:0008006" key="5">
    <source>
        <dbReference type="Google" id="ProtNLM"/>
    </source>
</evidence>
<proteinExistence type="predicted"/>